<dbReference type="Gene3D" id="2.30.30.430">
    <property type="entry name" value="Kinase associated protein B domain"/>
    <property type="match status" value="1"/>
</dbReference>
<dbReference type="SMART" id="SM01298">
    <property type="entry name" value="KapB"/>
    <property type="match status" value="1"/>
</dbReference>
<dbReference type="Pfam" id="PF08810">
    <property type="entry name" value="KapB"/>
    <property type="match status" value="1"/>
</dbReference>
<sequence>MGKEYVRAFYKTGAYVGELIERQEENQRALVKIVAVLKHPMQGDLHSPKQTDVPLFHQRKALAQFEKTWVPLSSLKSYLEEPPVYRSSLEQALYSQEEELSKDRSAWAKLCLERLQECRDEYGL</sequence>
<gene>
    <name evidence="1" type="ORF">J7W16_05895</name>
</gene>
<evidence type="ECO:0000313" key="1">
    <source>
        <dbReference type="EMBL" id="MBP3950661.1"/>
    </source>
</evidence>
<keyword evidence="2" id="KW-1185">Reference proteome</keyword>
<evidence type="ECO:0000313" key="2">
    <source>
        <dbReference type="Proteomes" id="UP000678228"/>
    </source>
</evidence>
<comment type="caution">
    <text evidence="1">The sequence shown here is derived from an EMBL/GenBank/DDBJ whole genome shotgun (WGS) entry which is preliminary data.</text>
</comment>
<keyword evidence="1" id="KW-0418">Kinase</keyword>
<reference evidence="1" key="1">
    <citation type="submission" date="2021-03" db="EMBL/GenBank/DDBJ databases">
        <title>Bacillus suaedae sp. nov., isolated from Suaeda aralocaspica.</title>
        <authorList>
            <person name="Lei R.F.R."/>
        </authorList>
    </citation>
    <scope>NUCLEOTIDE SEQUENCE</scope>
    <source>
        <strain evidence="1">YZJH907-2</strain>
    </source>
</reference>
<keyword evidence="1" id="KW-0808">Transferase</keyword>
<organism evidence="1 2">
    <name type="scientific">Halalkalibacter suaedae</name>
    <dbReference type="NCBI Taxonomy" id="2822140"/>
    <lineage>
        <taxon>Bacteria</taxon>
        <taxon>Bacillati</taxon>
        <taxon>Bacillota</taxon>
        <taxon>Bacilli</taxon>
        <taxon>Bacillales</taxon>
        <taxon>Bacillaceae</taxon>
        <taxon>Halalkalibacter</taxon>
    </lineage>
</organism>
<dbReference type="Proteomes" id="UP000678228">
    <property type="component" value="Unassembled WGS sequence"/>
</dbReference>
<dbReference type="InterPro" id="IPR038080">
    <property type="entry name" value="KapB_sf"/>
</dbReference>
<proteinExistence type="predicted"/>
<dbReference type="EMBL" id="JAGKSQ010000002">
    <property type="protein sequence ID" value="MBP3950661.1"/>
    <property type="molecule type" value="Genomic_DNA"/>
</dbReference>
<accession>A0A940WY94</accession>
<dbReference type="AlphaFoldDB" id="A0A940WY94"/>
<dbReference type="GO" id="GO:0016301">
    <property type="term" value="F:kinase activity"/>
    <property type="evidence" value="ECO:0007669"/>
    <property type="project" value="UniProtKB-KW"/>
</dbReference>
<dbReference type="SUPFAM" id="SSF141251">
    <property type="entry name" value="Kinase-associated protein B-like"/>
    <property type="match status" value="1"/>
</dbReference>
<protein>
    <submittedName>
        <fullName evidence="1">Kinase</fullName>
    </submittedName>
</protein>
<dbReference type="RefSeq" id="WP_210596347.1">
    <property type="nucleotide sequence ID" value="NZ_JAGKSQ010000002.1"/>
</dbReference>
<dbReference type="InterPro" id="IPR014916">
    <property type="entry name" value="KapB"/>
</dbReference>
<name>A0A940WY94_9BACI</name>